<keyword evidence="17" id="KW-1185">Reference proteome</keyword>
<dbReference type="InterPro" id="IPR022780">
    <property type="entry name" value="Dynein_light_int_chain"/>
</dbReference>
<keyword evidence="6" id="KW-0217">Developmental protein</keyword>
<dbReference type="GO" id="GO:0005930">
    <property type="term" value="C:axoneme"/>
    <property type="evidence" value="ECO:0007669"/>
    <property type="project" value="UniProtKB-SubCell"/>
</dbReference>
<comment type="similarity">
    <text evidence="4">Belongs to the dynein light intermediate chain family.</text>
</comment>
<dbReference type="AlphaFoldDB" id="A0A6J8AWD5"/>
<keyword evidence="14" id="KW-0966">Cell projection</keyword>
<dbReference type="GO" id="GO:0035721">
    <property type="term" value="P:intraciliary retrograde transport"/>
    <property type="evidence" value="ECO:0007669"/>
    <property type="project" value="InterPro"/>
</dbReference>
<dbReference type="PANTHER" id="PTHR13236:SF0">
    <property type="entry name" value="CYTOPLASMIC DYNEIN 2 LIGHT INTERMEDIATE CHAIN 1"/>
    <property type="match status" value="1"/>
</dbReference>
<dbReference type="EMBL" id="CACVKT020002054">
    <property type="protein sequence ID" value="CAC5374756.1"/>
    <property type="molecule type" value="Genomic_DNA"/>
</dbReference>
<evidence type="ECO:0000256" key="11">
    <source>
        <dbReference type="ARBA" id="ARBA00023069"/>
    </source>
</evidence>
<dbReference type="GO" id="GO:0005874">
    <property type="term" value="C:microtubule"/>
    <property type="evidence" value="ECO:0007669"/>
    <property type="project" value="UniProtKB-KW"/>
</dbReference>
<proteinExistence type="inferred from homology"/>
<feature type="region of interest" description="Disordered" evidence="15">
    <location>
        <begin position="343"/>
        <end position="373"/>
    </location>
</feature>
<reference evidence="16 17" key="1">
    <citation type="submission" date="2020-06" db="EMBL/GenBank/DDBJ databases">
        <authorList>
            <person name="Li R."/>
            <person name="Bekaert M."/>
        </authorList>
    </citation>
    <scope>NUCLEOTIDE SEQUENCE [LARGE SCALE GENOMIC DNA]</scope>
    <source>
        <strain evidence="17">wild</strain>
    </source>
</reference>
<dbReference type="InterPro" id="IPR040045">
    <property type="entry name" value="DYNC2LI1"/>
</dbReference>
<evidence type="ECO:0000313" key="17">
    <source>
        <dbReference type="Proteomes" id="UP000507470"/>
    </source>
</evidence>
<keyword evidence="9" id="KW-0970">Cilium biogenesis/degradation</keyword>
<dbReference type="Pfam" id="PF05783">
    <property type="entry name" value="DLIC"/>
    <property type="match status" value="1"/>
</dbReference>
<dbReference type="InterPro" id="IPR027417">
    <property type="entry name" value="P-loop_NTPase"/>
</dbReference>
<sequence length="399" mass="44433">MLTFSVTGFVPDLFSLSLALSENKFGTSSHSNRPVPDKVRIISEYVKRTGKIFMGCCNTGIKFLKAEGATGEESSVFIVGAKNSGKTSIVLRFLDRDEAPKPTVALEYTFGRRAKGHNIAKDVGHIWELGGGTWLSKLMDVPLNPSSLSHTAVAIVIDLSKPKEIWYNLETLLNSAKSRLNTVIEELKSEDPGVKDRLTKQAWERVGADHPDKNLMNPFLVPLIIIGGKYDLFQEFGSEERKVICKTLRFLAHTHGATLQFFSIKQETLVTKMKGLLSHNLFGTTANKTLQTDHNKPIMVPAGLDSLQQIGSPPLSEKDIGRISAKNPIELWKHAFAGFFPPESTSNPAIVDDPSKDPQYSEPNIDSLRSQKDEELERYRRLLMDKLKLTDCDSEGQYE</sequence>
<dbReference type="GO" id="GO:0005868">
    <property type="term" value="C:cytoplasmic dynein complex"/>
    <property type="evidence" value="ECO:0007669"/>
    <property type="project" value="InterPro"/>
</dbReference>
<evidence type="ECO:0000256" key="12">
    <source>
        <dbReference type="ARBA" id="ARBA00023175"/>
    </source>
</evidence>
<evidence type="ECO:0000256" key="5">
    <source>
        <dbReference type="ARBA" id="ARBA00018863"/>
    </source>
</evidence>
<keyword evidence="8" id="KW-0493">Microtubule</keyword>
<gene>
    <name evidence="16" type="ORF">MCOR_12032</name>
</gene>
<dbReference type="GO" id="GO:0036064">
    <property type="term" value="C:ciliary basal body"/>
    <property type="evidence" value="ECO:0007669"/>
    <property type="project" value="TreeGrafter"/>
</dbReference>
<evidence type="ECO:0000256" key="10">
    <source>
        <dbReference type="ARBA" id="ARBA00023017"/>
    </source>
</evidence>
<evidence type="ECO:0000256" key="4">
    <source>
        <dbReference type="ARBA" id="ARBA00006831"/>
    </source>
</evidence>
<keyword evidence="10" id="KW-0243">Dynein</keyword>
<comment type="subcellular location">
    <subcellularLocation>
        <location evidence="3">Cytoplasm</location>
        <location evidence="3">Cytoskeleton</location>
        <location evidence="3">Cilium axoneme</location>
    </subcellularLocation>
    <subcellularLocation>
        <location evidence="1">Cytoplasm</location>
        <location evidence="1">Cytoskeleton</location>
        <location evidence="1">Cilium basal body</location>
    </subcellularLocation>
    <subcellularLocation>
        <location evidence="2">Cytoplasm</location>
        <location evidence="2">Cytoskeleton</location>
        <location evidence="2">Microtubule organizing center</location>
        <location evidence="2">Centrosome</location>
    </subcellularLocation>
</comment>
<dbReference type="OrthoDB" id="10263060at2759"/>
<keyword evidence="12" id="KW-0505">Motor protein</keyword>
<dbReference type="SUPFAM" id="SSF52540">
    <property type="entry name" value="P-loop containing nucleoside triphosphate hydrolases"/>
    <property type="match status" value="1"/>
</dbReference>
<dbReference type="GO" id="GO:0005813">
    <property type="term" value="C:centrosome"/>
    <property type="evidence" value="ECO:0007669"/>
    <property type="project" value="UniProtKB-SubCell"/>
</dbReference>
<evidence type="ECO:0000313" key="16">
    <source>
        <dbReference type="EMBL" id="CAC5374756.1"/>
    </source>
</evidence>
<evidence type="ECO:0000256" key="1">
    <source>
        <dbReference type="ARBA" id="ARBA00004120"/>
    </source>
</evidence>
<protein>
    <recommendedName>
        <fullName evidence="5">Cytoplasmic dynein 2 light intermediate chain 1</fullName>
    </recommendedName>
</protein>
<evidence type="ECO:0000256" key="7">
    <source>
        <dbReference type="ARBA" id="ARBA00022490"/>
    </source>
</evidence>
<dbReference type="GO" id="GO:0035735">
    <property type="term" value="P:intraciliary transport involved in cilium assembly"/>
    <property type="evidence" value="ECO:0007669"/>
    <property type="project" value="InterPro"/>
</dbReference>
<dbReference type="GO" id="GO:0045504">
    <property type="term" value="F:dynein heavy chain binding"/>
    <property type="evidence" value="ECO:0007669"/>
    <property type="project" value="TreeGrafter"/>
</dbReference>
<evidence type="ECO:0000256" key="6">
    <source>
        <dbReference type="ARBA" id="ARBA00022473"/>
    </source>
</evidence>
<evidence type="ECO:0000256" key="9">
    <source>
        <dbReference type="ARBA" id="ARBA00022794"/>
    </source>
</evidence>
<evidence type="ECO:0000256" key="3">
    <source>
        <dbReference type="ARBA" id="ARBA00004430"/>
    </source>
</evidence>
<name>A0A6J8AWD5_MYTCO</name>
<evidence type="ECO:0000256" key="15">
    <source>
        <dbReference type="SAM" id="MobiDB-lite"/>
    </source>
</evidence>
<evidence type="ECO:0000256" key="14">
    <source>
        <dbReference type="ARBA" id="ARBA00023273"/>
    </source>
</evidence>
<dbReference type="Proteomes" id="UP000507470">
    <property type="component" value="Unassembled WGS sequence"/>
</dbReference>
<dbReference type="Gene3D" id="3.40.50.300">
    <property type="entry name" value="P-loop containing nucleotide triphosphate hydrolases"/>
    <property type="match status" value="1"/>
</dbReference>
<organism evidence="16 17">
    <name type="scientific">Mytilus coruscus</name>
    <name type="common">Sea mussel</name>
    <dbReference type="NCBI Taxonomy" id="42192"/>
    <lineage>
        <taxon>Eukaryota</taxon>
        <taxon>Metazoa</taxon>
        <taxon>Spiralia</taxon>
        <taxon>Lophotrochozoa</taxon>
        <taxon>Mollusca</taxon>
        <taxon>Bivalvia</taxon>
        <taxon>Autobranchia</taxon>
        <taxon>Pteriomorphia</taxon>
        <taxon>Mytilida</taxon>
        <taxon>Mytiloidea</taxon>
        <taxon>Mytilidae</taxon>
        <taxon>Mytilinae</taxon>
        <taxon>Mytilus</taxon>
    </lineage>
</organism>
<evidence type="ECO:0000256" key="8">
    <source>
        <dbReference type="ARBA" id="ARBA00022701"/>
    </source>
</evidence>
<dbReference type="PANTHER" id="PTHR13236">
    <property type="entry name" value="DYNEIN 2 LIGHT INTERMEDIATE CHAIN, ISOFORM 2"/>
    <property type="match status" value="1"/>
</dbReference>
<keyword evidence="13" id="KW-0206">Cytoskeleton</keyword>
<evidence type="ECO:0000256" key="2">
    <source>
        <dbReference type="ARBA" id="ARBA00004300"/>
    </source>
</evidence>
<keyword evidence="11" id="KW-0969">Cilium</keyword>
<keyword evidence="7" id="KW-0963">Cytoplasm</keyword>
<evidence type="ECO:0000256" key="13">
    <source>
        <dbReference type="ARBA" id="ARBA00023212"/>
    </source>
</evidence>
<accession>A0A6J8AWD5</accession>